<protein>
    <submittedName>
        <fullName evidence="1">Abi family protein</fullName>
    </submittedName>
</protein>
<accession>A0ABV8ENM6</accession>
<dbReference type="Proteomes" id="UP001595766">
    <property type="component" value="Unassembled WGS sequence"/>
</dbReference>
<proteinExistence type="predicted"/>
<sequence length="235" mass="27336">MKFRDFRQYFSAARVNRYLLATGNSTSKAVKLYKANLKTSQAFHPLLGVFEVILRNRLNDILTSHFTDPDWIINQKTGFMSDPSLRFTYKRTGQQKTNDFLKREINKAEKRLLKTGTPITSGKIIAEQTLGFWTDLFEVHHYRLLKGKPIQIFQSLPAGHGRKEVNDELDKVRRFRNRINHNEPICFNGNNIDFTESLEVHKSITNLLTWIDPEIIKLISDLDKVKKTIDKAKTI</sequence>
<dbReference type="EMBL" id="JBHSAV010000079">
    <property type="protein sequence ID" value="MFC3977922.1"/>
    <property type="molecule type" value="Genomic_DNA"/>
</dbReference>
<organism evidence="1 2">
    <name type="scientific">Belliella kenyensis</name>
    <dbReference type="NCBI Taxonomy" id="1472724"/>
    <lineage>
        <taxon>Bacteria</taxon>
        <taxon>Pseudomonadati</taxon>
        <taxon>Bacteroidota</taxon>
        <taxon>Cytophagia</taxon>
        <taxon>Cytophagales</taxon>
        <taxon>Cyclobacteriaceae</taxon>
        <taxon>Belliella</taxon>
    </lineage>
</organism>
<comment type="caution">
    <text evidence="1">The sequence shown here is derived from an EMBL/GenBank/DDBJ whole genome shotgun (WGS) entry which is preliminary data.</text>
</comment>
<evidence type="ECO:0000313" key="1">
    <source>
        <dbReference type="EMBL" id="MFC3977922.1"/>
    </source>
</evidence>
<reference evidence="2" key="1">
    <citation type="journal article" date="2019" name="Int. J. Syst. Evol. Microbiol.">
        <title>The Global Catalogue of Microorganisms (GCM) 10K type strain sequencing project: providing services to taxonomists for standard genome sequencing and annotation.</title>
        <authorList>
            <consortium name="The Broad Institute Genomics Platform"/>
            <consortium name="The Broad Institute Genome Sequencing Center for Infectious Disease"/>
            <person name="Wu L."/>
            <person name="Ma J."/>
        </authorList>
    </citation>
    <scope>NUCLEOTIDE SEQUENCE [LARGE SCALE GENOMIC DNA]</scope>
    <source>
        <strain evidence="2">CECT 8551</strain>
    </source>
</reference>
<gene>
    <name evidence="1" type="ORF">ACFOUP_16170</name>
</gene>
<name>A0ABV8ENM6_9BACT</name>
<keyword evidence="2" id="KW-1185">Reference proteome</keyword>
<dbReference type="RefSeq" id="WP_241296923.1">
    <property type="nucleotide sequence ID" value="NZ_JAKZGR010000016.1"/>
</dbReference>
<evidence type="ECO:0000313" key="2">
    <source>
        <dbReference type="Proteomes" id="UP001595766"/>
    </source>
</evidence>